<dbReference type="Proteomes" id="UP000238823">
    <property type="component" value="Unassembled WGS sequence"/>
</dbReference>
<dbReference type="AlphaFoldDB" id="A0A2S9YJ96"/>
<name>A0A2S9YJ96_9BACT</name>
<feature type="compositionally biased region" description="Basic and acidic residues" evidence="1">
    <location>
        <begin position="17"/>
        <end position="58"/>
    </location>
</feature>
<feature type="compositionally biased region" description="Basic and acidic residues" evidence="1">
    <location>
        <begin position="127"/>
        <end position="141"/>
    </location>
</feature>
<organism evidence="2 3">
    <name type="scientific">Enhygromyxa salina</name>
    <dbReference type="NCBI Taxonomy" id="215803"/>
    <lineage>
        <taxon>Bacteria</taxon>
        <taxon>Pseudomonadati</taxon>
        <taxon>Myxococcota</taxon>
        <taxon>Polyangia</taxon>
        <taxon>Nannocystales</taxon>
        <taxon>Nannocystaceae</taxon>
        <taxon>Enhygromyxa</taxon>
    </lineage>
</organism>
<reference evidence="2 3" key="1">
    <citation type="submission" date="2018-03" db="EMBL/GenBank/DDBJ databases">
        <title>Draft Genome Sequences of the Obligatory Marine Myxobacteria Enhygromyxa salina SWB007.</title>
        <authorList>
            <person name="Poehlein A."/>
            <person name="Moghaddam J.A."/>
            <person name="Harms H."/>
            <person name="Alanjari M."/>
            <person name="Koenig G.M."/>
            <person name="Daniel R."/>
            <person name="Schaeberle T.F."/>
        </authorList>
    </citation>
    <scope>NUCLEOTIDE SEQUENCE [LARGE SCALE GENOMIC DNA]</scope>
    <source>
        <strain evidence="2 3">SWB007</strain>
    </source>
</reference>
<gene>
    <name evidence="2" type="ORF">ENSA7_46380</name>
</gene>
<evidence type="ECO:0000313" key="2">
    <source>
        <dbReference type="EMBL" id="PRQ05188.1"/>
    </source>
</evidence>
<dbReference type="EMBL" id="PVNL01000096">
    <property type="protein sequence ID" value="PRQ05188.1"/>
    <property type="molecule type" value="Genomic_DNA"/>
</dbReference>
<accession>A0A2S9YJ96</accession>
<evidence type="ECO:0000256" key="1">
    <source>
        <dbReference type="SAM" id="MobiDB-lite"/>
    </source>
</evidence>
<feature type="region of interest" description="Disordered" evidence="1">
    <location>
        <begin position="1"/>
        <end position="141"/>
    </location>
</feature>
<feature type="compositionally biased region" description="Polar residues" evidence="1">
    <location>
        <begin position="106"/>
        <end position="118"/>
    </location>
</feature>
<proteinExistence type="predicted"/>
<sequence>MIEPEPGTSVPLPRPGPEQRSRSIIDLRDPFDRPPPRPRPRGERQRDDMRMLIPDLKDPFAQGARQVRSTTLERHVPNDIRDPFRARSQPERSPCTKTTEDGTVVQAPNNSKGTNQPSGAPPACKQSELDLHDPFTREAAP</sequence>
<protein>
    <submittedName>
        <fullName evidence="2">Uncharacterized protein</fullName>
    </submittedName>
</protein>
<evidence type="ECO:0000313" key="3">
    <source>
        <dbReference type="Proteomes" id="UP000238823"/>
    </source>
</evidence>
<comment type="caution">
    <text evidence="2">The sequence shown here is derived from an EMBL/GenBank/DDBJ whole genome shotgun (WGS) entry which is preliminary data.</text>
</comment>
<feature type="compositionally biased region" description="Basic and acidic residues" evidence="1">
    <location>
        <begin position="71"/>
        <end position="90"/>
    </location>
</feature>